<dbReference type="InterPro" id="IPR005484">
    <property type="entry name" value="Ribosomal_uL18_bac/plant/anim"/>
</dbReference>
<dbReference type="EMBL" id="MHTH01000019">
    <property type="protein sequence ID" value="OHA57956.1"/>
    <property type="molecule type" value="Genomic_DNA"/>
</dbReference>
<gene>
    <name evidence="7" type="primary">rplR</name>
    <name evidence="8" type="ORF">A2370_00995</name>
</gene>
<dbReference type="InterPro" id="IPR057268">
    <property type="entry name" value="Ribosomal_L18"/>
</dbReference>
<dbReference type="FunFam" id="3.30.420.100:FF:000001">
    <property type="entry name" value="50S ribosomal protein L18"/>
    <property type="match status" value="1"/>
</dbReference>
<keyword evidence="3 7" id="KW-0694">RNA-binding</keyword>
<evidence type="ECO:0000256" key="7">
    <source>
        <dbReference type="HAMAP-Rule" id="MF_01337"/>
    </source>
</evidence>
<sequence length="118" mass="12988">MKIKTLQRKSRHRRVRARITGTAVRPRLSVFRSNRFIYAQIIDDQTGKTLVSASDVKSANKKSDKLVKVAKALEVGKQIAGLAKGLGINSVVFDRGGYRYTGRIKAVADGAREAGLNF</sequence>
<name>A0A1G2QBJ2_9BACT</name>
<keyword evidence="4 7" id="KW-0689">Ribosomal protein</keyword>
<accession>A0A1G2QBJ2</accession>
<dbReference type="PANTHER" id="PTHR12899">
    <property type="entry name" value="39S RIBOSOMAL PROTEIN L18, MITOCHONDRIAL"/>
    <property type="match status" value="1"/>
</dbReference>
<proteinExistence type="inferred from homology"/>
<dbReference type="Proteomes" id="UP000176222">
    <property type="component" value="Unassembled WGS sequence"/>
</dbReference>
<evidence type="ECO:0000256" key="4">
    <source>
        <dbReference type="ARBA" id="ARBA00022980"/>
    </source>
</evidence>
<organism evidence="8 9">
    <name type="scientific">Candidatus Vogelbacteria bacterium RIFOXYB1_FULL_42_16</name>
    <dbReference type="NCBI Taxonomy" id="1802436"/>
    <lineage>
        <taxon>Bacteria</taxon>
        <taxon>Candidatus Vogeliibacteriota</taxon>
    </lineage>
</organism>
<dbReference type="STRING" id="1802436.A2370_00995"/>
<dbReference type="CDD" id="cd00432">
    <property type="entry name" value="Ribosomal_L18_L5e"/>
    <property type="match status" value="1"/>
</dbReference>
<evidence type="ECO:0000256" key="5">
    <source>
        <dbReference type="ARBA" id="ARBA00023274"/>
    </source>
</evidence>
<evidence type="ECO:0000256" key="3">
    <source>
        <dbReference type="ARBA" id="ARBA00022884"/>
    </source>
</evidence>
<evidence type="ECO:0000313" key="8">
    <source>
        <dbReference type="EMBL" id="OHA57956.1"/>
    </source>
</evidence>
<reference evidence="8 9" key="1">
    <citation type="journal article" date="2016" name="Nat. Commun.">
        <title>Thousands of microbial genomes shed light on interconnected biogeochemical processes in an aquifer system.</title>
        <authorList>
            <person name="Anantharaman K."/>
            <person name="Brown C.T."/>
            <person name="Hug L.A."/>
            <person name="Sharon I."/>
            <person name="Castelle C.J."/>
            <person name="Probst A.J."/>
            <person name="Thomas B.C."/>
            <person name="Singh A."/>
            <person name="Wilkins M.J."/>
            <person name="Karaoz U."/>
            <person name="Brodie E.L."/>
            <person name="Williams K.H."/>
            <person name="Hubbard S.S."/>
            <person name="Banfield J.F."/>
        </authorList>
    </citation>
    <scope>NUCLEOTIDE SEQUENCE [LARGE SCALE GENOMIC DNA]</scope>
</reference>
<dbReference type="AlphaFoldDB" id="A0A1G2QBJ2"/>
<dbReference type="GO" id="GO:0008097">
    <property type="term" value="F:5S rRNA binding"/>
    <property type="evidence" value="ECO:0007669"/>
    <property type="project" value="TreeGrafter"/>
</dbReference>
<dbReference type="GO" id="GO:0003735">
    <property type="term" value="F:structural constituent of ribosome"/>
    <property type="evidence" value="ECO:0007669"/>
    <property type="project" value="InterPro"/>
</dbReference>
<dbReference type="GO" id="GO:0006412">
    <property type="term" value="P:translation"/>
    <property type="evidence" value="ECO:0007669"/>
    <property type="project" value="UniProtKB-UniRule"/>
</dbReference>
<protein>
    <recommendedName>
        <fullName evidence="6 7">Large ribosomal subunit protein uL18</fullName>
    </recommendedName>
</protein>
<comment type="caution">
    <text evidence="8">The sequence shown here is derived from an EMBL/GenBank/DDBJ whole genome shotgun (WGS) entry which is preliminary data.</text>
</comment>
<dbReference type="GO" id="GO:0022625">
    <property type="term" value="C:cytosolic large ribosomal subunit"/>
    <property type="evidence" value="ECO:0007669"/>
    <property type="project" value="TreeGrafter"/>
</dbReference>
<keyword evidence="2 7" id="KW-0699">rRNA-binding</keyword>
<dbReference type="SUPFAM" id="SSF53137">
    <property type="entry name" value="Translational machinery components"/>
    <property type="match status" value="1"/>
</dbReference>
<dbReference type="Gene3D" id="3.30.420.100">
    <property type="match status" value="1"/>
</dbReference>
<dbReference type="NCBIfam" id="TIGR00060">
    <property type="entry name" value="L18_bact"/>
    <property type="match status" value="1"/>
</dbReference>
<dbReference type="HAMAP" id="MF_01337_B">
    <property type="entry name" value="Ribosomal_uL18_B"/>
    <property type="match status" value="1"/>
</dbReference>
<evidence type="ECO:0000313" key="9">
    <source>
        <dbReference type="Proteomes" id="UP000176222"/>
    </source>
</evidence>
<keyword evidence="5 7" id="KW-0687">Ribonucleoprotein</keyword>
<evidence type="ECO:0000256" key="1">
    <source>
        <dbReference type="ARBA" id="ARBA00007116"/>
    </source>
</evidence>
<dbReference type="Pfam" id="PF00861">
    <property type="entry name" value="Ribosomal_L18p"/>
    <property type="match status" value="1"/>
</dbReference>
<comment type="function">
    <text evidence="7">This is one of the proteins that bind and probably mediate the attachment of the 5S RNA into the large ribosomal subunit, where it forms part of the central protuberance.</text>
</comment>
<evidence type="ECO:0000256" key="6">
    <source>
        <dbReference type="ARBA" id="ARBA00035197"/>
    </source>
</evidence>
<comment type="subunit">
    <text evidence="7">Part of the 50S ribosomal subunit; part of the 5S rRNA/L5/L18/L25 subcomplex. Contacts the 5S and 23S rRNAs.</text>
</comment>
<comment type="similarity">
    <text evidence="1 7">Belongs to the universal ribosomal protein uL18 family.</text>
</comment>
<dbReference type="PANTHER" id="PTHR12899:SF3">
    <property type="entry name" value="LARGE RIBOSOMAL SUBUNIT PROTEIN UL18M"/>
    <property type="match status" value="1"/>
</dbReference>
<evidence type="ECO:0000256" key="2">
    <source>
        <dbReference type="ARBA" id="ARBA00022730"/>
    </source>
</evidence>
<dbReference type="InterPro" id="IPR004389">
    <property type="entry name" value="Ribosomal_uL18_bac-type"/>
</dbReference>